<evidence type="ECO:0000313" key="1">
    <source>
        <dbReference type="EMBL" id="EMZ36522.1"/>
    </source>
</evidence>
<sequence>MSKEFLQQKIQCLLGCMKNQSYSATSMNLHQRQLKWAEEYCVARGEGKPSAEDVDGFVATTLGLHPKEDALRLRRTWRLLVDFCETEIFHSQRYRYGGCHTLQ</sequence>
<gene>
    <name evidence="1" type="ORF">C823_00890</name>
</gene>
<accession>N2B4H6</accession>
<dbReference type="AlphaFoldDB" id="N2B4H6"/>
<dbReference type="EMBL" id="AQFT01000023">
    <property type="protein sequence ID" value="EMZ36522.1"/>
    <property type="molecule type" value="Genomic_DNA"/>
</dbReference>
<dbReference type="HOGENOM" id="CLU_2259568_0_0_9"/>
<comment type="caution">
    <text evidence="1">The sequence shown here is derived from an EMBL/GenBank/DDBJ whole genome shotgun (WGS) entry which is preliminary data.</text>
</comment>
<proteinExistence type="predicted"/>
<dbReference type="Proteomes" id="UP000012589">
    <property type="component" value="Unassembled WGS sequence"/>
</dbReference>
<organism evidence="1 2">
    <name type="scientific">Eubacterium plexicaudatum ASF492</name>
    <dbReference type="NCBI Taxonomy" id="1235802"/>
    <lineage>
        <taxon>Bacteria</taxon>
        <taxon>Bacillati</taxon>
        <taxon>Bacillota</taxon>
        <taxon>Clostridia</taxon>
        <taxon>Eubacteriales</taxon>
        <taxon>Eubacteriaceae</taxon>
        <taxon>Eubacterium</taxon>
    </lineage>
</organism>
<keyword evidence="2" id="KW-1185">Reference proteome</keyword>
<dbReference type="STRING" id="1235802.C823_00890"/>
<reference evidence="1 2" key="1">
    <citation type="journal article" date="2014" name="Genome Announc.">
        <title>Draft genome sequences of the altered schaedler flora, a defined bacterial community from gnotobiotic mice.</title>
        <authorList>
            <person name="Wannemuehler M.J."/>
            <person name="Overstreet A.M."/>
            <person name="Ward D.V."/>
            <person name="Phillips G.J."/>
        </authorList>
    </citation>
    <scope>NUCLEOTIDE SEQUENCE [LARGE SCALE GENOMIC DNA]</scope>
    <source>
        <strain evidence="1 2">ASF492</strain>
    </source>
</reference>
<name>N2B4H6_9FIRM</name>
<evidence type="ECO:0000313" key="2">
    <source>
        <dbReference type="Proteomes" id="UP000012589"/>
    </source>
</evidence>
<protein>
    <recommendedName>
        <fullName evidence="3">Core-binding (CB) domain-containing protein</fullName>
    </recommendedName>
</protein>
<evidence type="ECO:0008006" key="3">
    <source>
        <dbReference type="Google" id="ProtNLM"/>
    </source>
</evidence>